<keyword evidence="2" id="KW-1185">Reference proteome</keyword>
<sequence length="297" mass="33931">MAKHITKAYITDLQVSLNPAEEQFYQSESFNKINVDLNKGPRGNAIYLWYKHGSEPITKVQVSFNENMAKGLIEAGYTQIYKDLNAGAGGNNLYLWYSKGTGEFDTPIVEITVTADPHNEAPKFGVGYERVSCDLNRVAGGNWIHLWLKREKQTYICDITATDSYGLDTDYFRDGYIRMDEDTNRGADGAYVFIWYRRTTDPEKALKDLQVSINDSQHQSYQQQQYHPVSVNLNEGTGGKPVYMWYKKEGSNQPIKSIALLLNTDLVKDYEKHGVTVIERNLNECNNGCTEYLCFYQ</sequence>
<reference evidence="3" key="1">
    <citation type="submission" date="2025-08" db="UniProtKB">
        <authorList>
            <consortium name="RefSeq"/>
        </authorList>
    </citation>
    <scope>IDENTIFICATION</scope>
    <source>
        <tissue evidence="3">Muscle</tissue>
    </source>
</reference>
<dbReference type="OrthoDB" id="783096at2759"/>
<dbReference type="InterPro" id="IPR023341">
    <property type="entry name" value="MABP"/>
</dbReference>
<feature type="domain" description="MABP" evidence="1">
    <location>
        <begin position="54"/>
        <end position="200"/>
    </location>
</feature>
<evidence type="ECO:0000313" key="3">
    <source>
        <dbReference type="RefSeq" id="XP_010782230.1"/>
    </source>
</evidence>
<dbReference type="KEGG" id="ncc:104956446"/>
<protein>
    <recommendedName>
        <fullName evidence="1">MABP domain-containing protein</fullName>
    </recommendedName>
</protein>
<dbReference type="RefSeq" id="XP_010782230.1">
    <property type="nucleotide sequence ID" value="XM_010783928.1"/>
</dbReference>
<dbReference type="Proteomes" id="UP000504611">
    <property type="component" value="Unplaced"/>
</dbReference>
<dbReference type="GeneID" id="104956446"/>
<dbReference type="Gene3D" id="2.100.10.50">
    <property type="match status" value="2"/>
</dbReference>
<dbReference type="GO" id="GO:0005737">
    <property type="term" value="C:cytoplasm"/>
    <property type="evidence" value="ECO:0007669"/>
    <property type="project" value="UniProtKB-ARBA"/>
</dbReference>
<feature type="domain" description="MABP" evidence="1">
    <location>
        <begin position="1"/>
        <end position="54"/>
    </location>
</feature>
<accession>A0A6I9P413</accession>
<dbReference type="PROSITE" id="PS51498">
    <property type="entry name" value="MABP"/>
    <property type="match status" value="2"/>
</dbReference>
<name>A0A6I9P413_9TELE</name>
<evidence type="ECO:0000259" key="1">
    <source>
        <dbReference type="PROSITE" id="PS51498"/>
    </source>
</evidence>
<gene>
    <name evidence="3" type="primary">LOC104956446</name>
</gene>
<dbReference type="AlphaFoldDB" id="A0A6I9P413"/>
<evidence type="ECO:0000313" key="2">
    <source>
        <dbReference type="Proteomes" id="UP000504611"/>
    </source>
</evidence>
<proteinExistence type="predicted"/>
<organism evidence="2 3">
    <name type="scientific">Notothenia coriiceps</name>
    <name type="common">black rockcod</name>
    <dbReference type="NCBI Taxonomy" id="8208"/>
    <lineage>
        <taxon>Eukaryota</taxon>
        <taxon>Metazoa</taxon>
        <taxon>Chordata</taxon>
        <taxon>Craniata</taxon>
        <taxon>Vertebrata</taxon>
        <taxon>Euteleostomi</taxon>
        <taxon>Actinopterygii</taxon>
        <taxon>Neopterygii</taxon>
        <taxon>Teleostei</taxon>
        <taxon>Neoteleostei</taxon>
        <taxon>Acanthomorphata</taxon>
        <taxon>Eupercaria</taxon>
        <taxon>Perciformes</taxon>
        <taxon>Notothenioidei</taxon>
        <taxon>Nototheniidae</taxon>
        <taxon>Notothenia</taxon>
    </lineage>
</organism>